<keyword evidence="1" id="KW-0472">Membrane</keyword>
<feature type="transmembrane region" description="Helical" evidence="1">
    <location>
        <begin position="6"/>
        <end position="26"/>
    </location>
</feature>
<proteinExistence type="predicted"/>
<dbReference type="KEGG" id="pbh:AAW51_5224"/>
<reference evidence="2 3" key="1">
    <citation type="submission" date="2015-05" db="EMBL/GenBank/DDBJ databases">
        <authorList>
            <person name="Tang B."/>
            <person name="Yu Y."/>
        </authorList>
    </citation>
    <scope>NUCLEOTIDE SEQUENCE [LARGE SCALE GENOMIC DNA]</scope>
    <source>
        <strain evidence="2 3">DSM 7029</strain>
    </source>
</reference>
<accession>A0A0G3BZF2</accession>
<keyword evidence="1" id="KW-0812">Transmembrane</keyword>
<dbReference type="Proteomes" id="UP000035352">
    <property type="component" value="Chromosome"/>
</dbReference>
<protein>
    <submittedName>
        <fullName evidence="2">Uncharacterized protein</fullName>
    </submittedName>
</protein>
<evidence type="ECO:0000313" key="3">
    <source>
        <dbReference type="Proteomes" id="UP000035352"/>
    </source>
</evidence>
<dbReference type="RefSeq" id="WP_047196946.1">
    <property type="nucleotide sequence ID" value="NZ_CP011371.1"/>
</dbReference>
<gene>
    <name evidence="2" type="ORF">AAW51_5224</name>
</gene>
<evidence type="ECO:0000313" key="2">
    <source>
        <dbReference type="EMBL" id="AKJ31915.1"/>
    </source>
</evidence>
<dbReference type="AlphaFoldDB" id="A0A0G3BZF2"/>
<dbReference type="OrthoDB" id="5382494at2"/>
<evidence type="ECO:0000256" key="1">
    <source>
        <dbReference type="SAM" id="Phobius"/>
    </source>
</evidence>
<keyword evidence="3" id="KW-1185">Reference proteome</keyword>
<dbReference type="EMBL" id="CP011371">
    <property type="protein sequence ID" value="AKJ31915.1"/>
    <property type="molecule type" value="Genomic_DNA"/>
</dbReference>
<sequence>MEIEPAFAVAVIVTVLIFAFLGYETLRSRRNDERIRTTGRPATVVVVSATQTGTWINNNPELALKLKVREEGTAERDLAVEAVVPVQAAALFLPGGVLRVRLDPQNPDTFVFDEPWARPPE</sequence>
<keyword evidence="1" id="KW-1133">Transmembrane helix</keyword>
<name>A0A0G3BZF2_9BURK</name>
<dbReference type="STRING" id="413882.AAW51_5224"/>
<organism evidence="2 3">
    <name type="scientific">Caldimonas brevitalea</name>
    <dbReference type="NCBI Taxonomy" id="413882"/>
    <lineage>
        <taxon>Bacteria</taxon>
        <taxon>Pseudomonadati</taxon>
        <taxon>Pseudomonadota</taxon>
        <taxon>Betaproteobacteria</taxon>
        <taxon>Burkholderiales</taxon>
        <taxon>Sphaerotilaceae</taxon>
        <taxon>Caldimonas</taxon>
    </lineage>
</organism>